<organism evidence="3 4">
    <name type="scientific">Solanum commersonii</name>
    <name type="common">Commerson's wild potato</name>
    <name type="synonym">Commerson's nightshade</name>
    <dbReference type="NCBI Taxonomy" id="4109"/>
    <lineage>
        <taxon>Eukaryota</taxon>
        <taxon>Viridiplantae</taxon>
        <taxon>Streptophyta</taxon>
        <taxon>Embryophyta</taxon>
        <taxon>Tracheophyta</taxon>
        <taxon>Spermatophyta</taxon>
        <taxon>Magnoliopsida</taxon>
        <taxon>eudicotyledons</taxon>
        <taxon>Gunneridae</taxon>
        <taxon>Pentapetalae</taxon>
        <taxon>asterids</taxon>
        <taxon>lamiids</taxon>
        <taxon>Solanales</taxon>
        <taxon>Solanaceae</taxon>
        <taxon>Solanoideae</taxon>
        <taxon>Solaneae</taxon>
        <taxon>Solanum</taxon>
    </lineage>
</organism>
<proteinExistence type="predicted"/>
<feature type="region of interest" description="Disordered" evidence="1">
    <location>
        <begin position="208"/>
        <end position="235"/>
    </location>
</feature>
<dbReference type="InterPro" id="IPR056647">
    <property type="entry name" value="DUF7745"/>
</dbReference>
<evidence type="ECO:0000313" key="3">
    <source>
        <dbReference type="EMBL" id="KAG5595213.1"/>
    </source>
</evidence>
<dbReference type="AlphaFoldDB" id="A0A9J5Y4U2"/>
<protein>
    <recommendedName>
        <fullName evidence="2">DUF7745 domain-containing protein</fullName>
    </recommendedName>
</protein>
<dbReference type="Proteomes" id="UP000824120">
    <property type="component" value="Chromosome 7"/>
</dbReference>
<keyword evidence="4" id="KW-1185">Reference proteome</keyword>
<dbReference type="OrthoDB" id="1327613at2759"/>
<reference evidence="3 4" key="1">
    <citation type="submission" date="2020-09" db="EMBL/GenBank/DDBJ databases">
        <title>De no assembly of potato wild relative species, Solanum commersonii.</title>
        <authorList>
            <person name="Cho K."/>
        </authorList>
    </citation>
    <scope>NUCLEOTIDE SEQUENCE [LARGE SCALE GENOMIC DNA]</scope>
    <source>
        <strain evidence="3">LZ3.2</strain>
        <tissue evidence="3">Leaf</tissue>
    </source>
</reference>
<evidence type="ECO:0000256" key="1">
    <source>
        <dbReference type="SAM" id="MobiDB-lite"/>
    </source>
</evidence>
<feature type="domain" description="DUF7745" evidence="2">
    <location>
        <begin position="31"/>
        <end position="132"/>
    </location>
</feature>
<dbReference type="PANTHER" id="PTHR48154:SF1">
    <property type="entry name" value="PROTEIN, PUTATIVE-RELATED"/>
    <property type="match status" value="1"/>
</dbReference>
<accession>A0A9J5Y4U2</accession>
<dbReference type="PANTHER" id="PTHR48154">
    <property type="entry name" value="PROTEIN, PUTATIVE-RELATED"/>
    <property type="match status" value="1"/>
</dbReference>
<dbReference type="Pfam" id="PF24924">
    <property type="entry name" value="DUF7745"/>
    <property type="match status" value="1"/>
</dbReference>
<dbReference type="EMBL" id="JACXVP010000007">
    <property type="protein sequence ID" value="KAG5595213.1"/>
    <property type="molecule type" value="Genomic_DNA"/>
</dbReference>
<evidence type="ECO:0000259" key="2">
    <source>
        <dbReference type="Pfam" id="PF24924"/>
    </source>
</evidence>
<evidence type="ECO:0000313" key="4">
    <source>
        <dbReference type="Proteomes" id="UP000824120"/>
    </source>
</evidence>
<name>A0A9J5Y4U2_SOLCO</name>
<sequence length="253" mass="29236">MNLNQDLPNIQMVVSAPYIRHNWWKNIRRIHGAEIRGHLGALLALLGTQCDKVFVTQLMGFWEPSTVTFKFPKFEISPTLEEFNSLTQLPIRGRLPMIPSTICNGDFLSLLNLHIFRLAGTDKKSASRVGIHYQFGNRRGKMVHTRVLCLAEYCESYGSSKHTRALGVCRKSTDWIRESVLPRMGFNTSMYNQIIPRSIDHLIQVVEEEEDPKEDLEEDPEENLEEDPEEEVEEDHMEVFEMVSNIYDPRDEG</sequence>
<gene>
    <name evidence="3" type="ORF">H5410_036445</name>
</gene>
<comment type="caution">
    <text evidence="3">The sequence shown here is derived from an EMBL/GenBank/DDBJ whole genome shotgun (WGS) entry which is preliminary data.</text>
</comment>